<sequence>MSQSPSQLSAITASTTSHQPSTYHSVPGVILFNTPSTTGSPAHRGSFTGERAAQLNQPGHAFLERIVRKMRQHIEDRHTAPEEKSHLEKLRHELRAIDITVEVRCYKVYRAAVFALCFGKYFVIPI</sequence>
<dbReference type="Proteomes" id="UP000623687">
    <property type="component" value="Unassembled WGS sequence"/>
</dbReference>
<keyword evidence="3" id="KW-1185">Reference proteome</keyword>
<comment type="caution">
    <text evidence="2">The sequence shown here is derived from an EMBL/GenBank/DDBJ whole genome shotgun (WGS) entry which is preliminary data.</text>
</comment>
<dbReference type="EMBL" id="JACETU010000007">
    <property type="protein sequence ID" value="KAF7424034.1"/>
    <property type="molecule type" value="Genomic_DNA"/>
</dbReference>
<dbReference type="RefSeq" id="XP_036628228.1">
    <property type="nucleotide sequence ID" value="XM_036778839.1"/>
</dbReference>
<accession>A0A8H6ZP80</accession>
<gene>
    <name evidence="2" type="ORF">PC9H_009334</name>
</gene>
<feature type="region of interest" description="Disordered" evidence="1">
    <location>
        <begin position="1"/>
        <end position="21"/>
    </location>
</feature>
<organism evidence="2 3">
    <name type="scientific">Pleurotus ostreatus</name>
    <name type="common">Oyster mushroom</name>
    <name type="synonym">White-rot fungus</name>
    <dbReference type="NCBI Taxonomy" id="5322"/>
    <lineage>
        <taxon>Eukaryota</taxon>
        <taxon>Fungi</taxon>
        <taxon>Dikarya</taxon>
        <taxon>Basidiomycota</taxon>
        <taxon>Agaricomycotina</taxon>
        <taxon>Agaricomycetes</taxon>
        <taxon>Agaricomycetidae</taxon>
        <taxon>Agaricales</taxon>
        <taxon>Pleurotineae</taxon>
        <taxon>Pleurotaceae</taxon>
        <taxon>Pleurotus</taxon>
    </lineage>
</organism>
<dbReference type="AlphaFoldDB" id="A0A8H6ZP80"/>
<dbReference type="VEuPathDB" id="FungiDB:PC9H_009334"/>
<reference evidence="2" key="1">
    <citation type="submission" date="2019-07" db="EMBL/GenBank/DDBJ databases">
        <authorList>
            <person name="Palmer J.M."/>
        </authorList>
    </citation>
    <scope>NUCLEOTIDE SEQUENCE</scope>
    <source>
        <strain evidence="2">PC9</strain>
    </source>
</reference>
<name>A0A8H6ZP80_PLEOS</name>
<evidence type="ECO:0000313" key="3">
    <source>
        <dbReference type="Proteomes" id="UP000623687"/>
    </source>
</evidence>
<protein>
    <submittedName>
        <fullName evidence="2">Uncharacterized protein</fullName>
    </submittedName>
</protein>
<dbReference type="OrthoDB" id="10383478at2759"/>
<evidence type="ECO:0000256" key="1">
    <source>
        <dbReference type="SAM" id="MobiDB-lite"/>
    </source>
</evidence>
<dbReference type="GeneID" id="59379152"/>
<evidence type="ECO:0000313" key="2">
    <source>
        <dbReference type="EMBL" id="KAF7424034.1"/>
    </source>
</evidence>
<proteinExistence type="predicted"/>